<sequence length="162" mass="18674">MEPVHVYLPPNVPVPSCLQNAHDAQLVLLQKDPKECALIERERDCACDSSHRIVVKDRCIIIPKDEHVVSAFPCYAIPKNCTPDELVTIITWITRHRFMTFEHEIEKGNFDRYIAPNNAFYKKSHPWCELCEEHYLKAEPVFCMKQIVLSAQNKGPTVESVL</sequence>
<name>A0A4Y2TXJ3_ARAVE</name>
<proteinExistence type="predicted"/>
<dbReference type="OrthoDB" id="6415777at2759"/>
<protein>
    <submittedName>
        <fullName evidence="1">Uncharacterized protein</fullName>
    </submittedName>
</protein>
<accession>A0A4Y2TXJ3</accession>
<dbReference type="Proteomes" id="UP000499080">
    <property type="component" value="Unassembled WGS sequence"/>
</dbReference>
<keyword evidence="2" id="KW-1185">Reference proteome</keyword>
<organism evidence="1 2">
    <name type="scientific">Araneus ventricosus</name>
    <name type="common">Orbweaver spider</name>
    <name type="synonym">Epeira ventricosa</name>
    <dbReference type="NCBI Taxonomy" id="182803"/>
    <lineage>
        <taxon>Eukaryota</taxon>
        <taxon>Metazoa</taxon>
        <taxon>Ecdysozoa</taxon>
        <taxon>Arthropoda</taxon>
        <taxon>Chelicerata</taxon>
        <taxon>Arachnida</taxon>
        <taxon>Araneae</taxon>
        <taxon>Araneomorphae</taxon>
        <taxon>Entelegynae</taxon>
        <taxon>Araneoidea</taxon>
        <taxon>Araneidae</taxon>
        <taxon>Araneus</taxon>
    </lineage>
</organism>
<gene>
    <name evidence="1" type="ORF">AVEN_231085_1</name>
</gene>
<evidence type="ECO:0000313" key="2">
    <source>
        <dbReference type="Proteomes" id="UP000499080"/>
    </source>
</evidence>
<dbReference type="EMBL" id="BGPR01031596">
    <property type="protein sequence ID" value="GBO04781.1"/>
    <property type="molecule type" value="Genomic_DNA"/>
</dbReference>
<comment type="caution">
    <text evidence="1">The sequence shown here is derived from an EMBL/GenBank/DDBJ whole genome shotgun (WGS) entry which is preliminary data.</text>
</comment>
<reference evidence="1 2" key="1">
    <citation type="journal article" date="2019" name="Sci. Rep.">
        <title>Orb-weaving spider Araneus ventricosus genome elucidates the spidroin gene catalogue.</title>
        <authorList>
            <person name="Kono N."/>
            <person name="Nakamura H."/>
            <person name="Ohtoshi R."/>
            <person name="Moran D.A.P."/>
            <person name="Shinohara A."/>
            <person name="Yoshida Y."/>
            <person name="Fujiwara M."/>
            <person name="Mori M."/>
            <person name="Tomita M."/>
            <person name="Arakawa K."/>
        </authorList>
    </citation>
    <scope>NUCLEOTIDE SEQUENCE [LARGE SCALE GENOMIC DNA]</scope>
</reference>
<dbReference type="AlphaFoldDB" id="A0A4Y2TXJ3"/>
<evidence type="ECO:0000313" key="1">
    <source>
        <dbReference type="EMBL" id="GBO04781.1"/>
    </source>
</evidence>